<evidence type="ECO:0000256" key="5">
    <source>
        <dbReference type="RuleBase" id="RU003495"/>
    </source>
</evidence>
<dbReference type="EC" id="4.2.2.-" evidence="4"/>
<dbReference type="GO" id="GO:0000270">
    <property type="term" value="P:peptidoglycan metabolic process"/>
    <property type="evidence" value="ECO:0007669"/>
    <property type="project" value="UniProtKB-UniRule"/>
</dbReference>
<dbReference type="PROSITE" id="PS51724">
    <property type="entry name" value="SPOR"/>
    <property type="match status" value="1"/>
</dbReference>
<dbReference type="PANTHER" id="PTHR34183">
    <property type="entry name" value="ENDOLYTIC PEPTIDOGLYCAN TRANSGLYCOSYLASE RLPA"/>
    <property type="match status" value="1"/>
</dbReference>
<dbReference type="PANTHER" id="PTHR34183:SF1">
    <property type="entry name" value="ENDOLYTIC PEPTIDOGLYCAN TRANSGLYCOSYLASE RLPA"/>
    <property type="match status" value="1"/>
</dbReference>
<dbReference type="RefSeq" id="WP_147713646.1">
    <property type="nucleotide sequence ID" value="NZ_VKAD01000001.1"/>
</dbReference>
<evidence type="ECO:0000259" key="6">
    <source>
        <dbReference type="PROSITE" id="PS51724"/>
    </source>
</evidence>
<evidence type="ECO:0000256" key="4">
    <source>
        <dbReference type="HAMAP-Rule" id="MF_02071"/>
    </source>
</evidence>
<dbReference type="Gene3D" id="2.40.40.10">
    <property type="entry name" value="RlpA-like domain"/>
    <property type="match status" value="1"/>
</dbReference>
<dbReference type="AlphaFoldDB" id="A0A5C8ZAP0"/>
<comment type="caution">
    <text evidence="7">The sequence shown here is derived from an EMBL/GenBank/DDBJ whole genome shotgun (WGS) entry which is preliminary data.</text>
</comment>
<evidence type="ECO:0000256" key="1">
    <source>
        <dbReference type="ARBA" id="ARBA00022729"/>
    </source>
</evidence>
<keyword evidence="8" id="KW-1185">Reference proteome</keyword>
<dbReference type="InterPro" id="IPR007730">
    <property type="entry name" value="SPOR-like_dom"/>
</dbReference>
<dbReference type="InterPro" id="IPR036908">
    <property type="entry name" value="RlpA-like_sf"/>
</dbReference>
<dbReference type="GO" id="GO:0009279">
    <property type="term" value="C:cell outer membrane"/>
    <property type="evidence" value="ECO:0007669"/>
    <property type="project" value="TreeGrafter"/>
</dbReference>
<dbReference type="NCBIfam" id="TIGR00413">
    <property type="entry name" value="rlpA"/>
    <property type="match status" value="1"/>
</dbReference>
<keyword evidence="1" id="KW-0732">Signal</keyword>
<comment type="similarity">
    <text evidence="4 5">Belongs to the RlpA family.</text>
</comment>
<dbReference type="InterPro" id="IPR012997">
    <property type="entry name" value="RplA"/>
</dbReference>
<accession>A0A5C8ZAP0</accession>
<evidence type="ECO:0000256" key="3">
    <source>
        <dbReference type="ARBA" id="ARBA00023316"/>
    </source>
</evidence>
<gene>
    <name evidence="4" type="primary">rlpA</name>
    <name evidence="7" type="ORF">FME95_06850</name>
</gene>
<comment type="function">
    <text evidence="4">Lytic transglycosylase with a strong preference for naked glycan strands that lack stem peptides.</text>
</comment>
<keyword evidence="2 4" id="KW-0456">Lyase</keyword>
<dbReference type="SUPFAM" id="SSF50685">
    <property type="entry name" value="Barwin-like endoglucanases"/>
    <property type="match status" value="1"/>
</dbReference>
<dbReference type="Proteomes" id="UP000321764">
    <property type="component" value="Unassembled WGS sequence"/>
</dbReference>
<dbReference type="CDD" id="cd22268">
    <property type="entry name" value="DPBB_RlpA-like"/>
    <property type="match status" value="1"/>
</dbReference>
<dbReference type="Pfam" id="PF03330">
    <property type="entry name" value="DPBB_1"/>
    <property type="match status" value="1"/>
</dbReference>
<dbReference type="HAMAP" id="MF_02071">
    <property type="entry name" value="RlpA"/>
    <property type="match status" value="1"/>
</dbReference>
<dbReference type="GO" id="GO:0071555">
    <property type="term" value="P:cell wall organization"/>
    <property type="evidence" value="ECO:0007669"/>
    <property type="project" value="UniProtKB-KW"/>
</dbReference>
<dbReference type="SUPFAM" id="SSF110997">
    <property type="entry name" value="Sporulation related repeat"/>
    <property type="match status" value="1"/>
</dbReference>
<sequence length="268" mass="29920">MLTLLYKYKTTFLAALVIIYLPACSSKFVAGDQMSGDAQSSRYSIAQDRAPTRVLSADQIEVPQPRKEPLSRGGNKSPYRVLGKTYHIMPSAKGYREEGFASWYGEKFHGHTTSNGEVFDMYQVSAAHKSLPLPTWVRVTNLDNNQSIYVRVNDRGPFHSGRIIDLSYAAAVKLGFHDKGTARVRVEALPDNELDTASYFVQVGAFSQQNSAQSLQRQLSDQVKDPVEIYQDTFYRVRIGPVTYDRAVQLQTELSSDAIGKPLIVADN</sequence>
<keyword evidence="3 4" id="KW-0961">Cell wall biogenesis/degradation</keyword>
<organism evidence="7 8">
    <name type="scientific">Reinekea thalattae</name>
    <dbReference type="NCBI Taxonomy" id="2593301"/>
    <lineage>
        <taxon>Bacteria</taxon>
        <taxon>Pseudomonadati</taxon>
        <taxon>Pseudomonadota</taxon>
        <taxon>Gammaproteobacteria</taxon>
        <taxon>Oceanospirillales</taxon>
        <taxon>Saccharospirillaceae</taxon>
        <taxon>Reinekea</taxon>
    </lineage>
</organism>
<dbReference type="InterPro" id="IPR009009">
    <property type="entry name" value="RlpA-like_DPBB"/>
</dbReference>
<name>A0A5C8ZAP0_9GAMM</name>
<dbReference type="GO" id="GO:0042834">
    <property type="term" value="F:peptidoglycan binding"/>
    <property type="evidence" value="ECO:0007669"/>
    <property type="project" value="InterPro"/>
</dbReference>
<dbReference type="GO" id="GO:0008932">
    <property type="term" value="F:lytic endotransglycosylase activity"/>
    <property type="evidence" value="ECO:0007669"/>
    <property type="project" value="UniProtKB-UniRule"/>
</dbReference>
<dbReference type="OrthoDB" id="9779128at2"/>
<dbReference type="InterPro" id="IPR036680">
    <property type="entry name" value="SPOR-like_sf"/>
</dbReference>
<dbReference type="Pfam" id="PF05036">
    <property type="entry name" value="SPOR"/>
    <property type="match status" value="1"/>
</dbReference>
<evidence type="ECO:0000256" key="2">
    <source>
        <dbReference type="ARBA" id="ARBA00023239"/>
    </source>
</evidence>
<dbReference type="FunFam" id="2.40.40.10:FF:000003">
    <property type="entry name" value="Endolytic peptidoglycan transglycosylase RlpA"/>
    <property type="match status" value="1"/>
</dbReference>
<proteinExistence type="inferred from homology"/>
<protein>
    <recommendedName>
        <fullName evidence="4">Endolytic peptidoglycan transglycosylase RlpA</fullName>
        <ecNumber evidence="4">4.2.2.-</ecNumber>
    </recommendedName>
</protein>
<dbReference type="InterPro" id="IPR034718">
    <property type="entry name" value="RlpA"/>
</dbReference>
<reference evidence="7 8" key="1">
    <citation type="submission" date="2019-07" db="EMBL/GenBank/DDBJ databases">
        <title>Reinekea sp. strain SSH23 genome sequencing and assembly.</title>
        <authorList>
            <person name="Kim I."/>
        </authorList>
    </citation>
    <scope>NUCLEOTIDE SEQUENCE [LARGE SCALE GENOMIC DNA]</scope>
    <source>
        <strain evidence="7 8">SSH23</strain>
    </source>
</reference>
<dbReference type="Gene3D" id="3.30.70.1070">
    <property type="entry name" value="Sporulation related repeat"/>
    <property type="match status" value="1"/>
</dbReference>
<evidence type="ECO:0000313" key="8">
    <source>
        <dbReference type="Proteomes" id="UP000321764"/>
    </source>
</evidence>
<feature type="domain" description="SPOR" evidence="6">
    <location>
        <begin position="193"/>
        <end position="267"/>
    </location>
</feature>
<dbReference type="EMBL" id="VKAD01000001">
    <property type="protein sequence ID" value="TXR54248.1"/>
    <property type="molecule type" value="Genomic_DNA"/>
</dbReference>
<evidence type="ECO:0000313" key="7">
    <source>
        <dbReference type="EMBL" id="TXR54248.1"/>
    </source>
</evidence>